<feature type="domain" description="Phorbol-ester/DAG-type" evidence="5">
    <location>
        <begin position="86"/>
        <end position="133"/>
    </location>
</feature>
<dbReference type="Pfam" id="PF03107">
    <property type="entry name" value="C1_2"/>
    <property type="match status" value="14"/>
</dbReference>
<feature type="domain" description="Phorbol-ester/DAG-type" evidence="5">
    <location>
        <begin position="142"/>
        <end position="187"/>
    </location>
</feature>
<dbReference type="InterPro" id="IPR019786">
    <property type="entry name" value="Zinc_finger_PHD-type_CS"/>
</dbReference>
<dbReference type="PROSITE" id="PS01359">
    <property type="entry name" value="ZF_PHD_1"/>
    <property type="match status" value="1"/>
</dbReference>
<evidence type="ECO:0000256" key="1">
    <source>
        <dbReference type="ARBA" id="ARBA00022723"/>
    </source>
</evidence>
<comment type="caution">
    <text evidence="6">The sequence shown here is derived from an EMBL/GenBank/DDBJ whole genome shotgun (WGS) entry which is preliminary data.</text>
</comment>
<name>A0A8S9JSF4_BRACR</name>
<organism evidence="6">
    <name type="scientific">Brassica cretica</name>
    <name type="common">Mustard</name>
    <dbReference type="NCBI Taxonomy" id="69181"/>
    <lineage>
        <taxon>Eukaryota</taxon>
        <taxon>Viridiplantae</taxon>
        <taxon>Streptophyta</taxon>
        <taxon>Embryophyta</taxon>
        <taxon>Tracheophyta</taxon>
        <taxon>Spermatophyta</taxon>
        <taxon>Magnoliopsida</taxon>
        <taxon>eudicotyledons</taxon>
        <taxon>Gunneridae</taxon>
        <taxon>Pentapetalae</taxon>
        <taxon>rosids</taxon>
        <taxon>malvids</taxon>
        <taxon>Brassicales</taxon>
        <taxon>Brassicaceae</taxon>
        <taxon>Brassiceae</taxon>
        <taxon>Brassica</taxon>
    </lineage>
</organism>
<protein>
    <recommendedName>
        <fullName evidence="5">Phorbol-ester/DAG-type domain-containing protein</fullName>
    </recommendedName>
</protein>
<feature type="domain" description="Phorbol-ester/DAG-type" evidence="5">
    <location>
        <begin position="655"/>
        <end position="700"/>
    </location>
</feature>
<dbReference type="InterPro" id="IPR004146">
    <property type="entry name" value="DC1"/>
</dbReference>
<dbReference type="InterPro" id="IPR002219">
    <property type="entry name" value="PKC_DAG/PE"/>
</dbReference>
<feature type="domain" description="Phorbol-ester/DAG-type" evidence="5">
    <location>
        <begin position="544"/>
        <end position="595"/>
    </location>
</feature>
<keyword evidence="2" id="KW-0677">Repeat</keyword>
<dbReference type="AlphaFoldDB" id="A0A8S9JSF4"/>
<dbReference type="GO" id="GO:0008270">
    <property type="term" value="F:zinc ion binding"/>
    <property type="evidence" value="ECO:0007669"/>
    <property type="project" value="UniProtKB-KW"/>
</dbReference>
<evidence type="ECO:0000256" key="4">
    <source>
        <dbReference type="ARBA" id="ARBA00022833"/>
    </source>
</evidence>
<dbReference type="PANTHER" id="PTHR32410:SF167">
    <property type="entry name" value="CYSTEINE_HISTIDINE-RICH C1 DOMAIN FAMILY PROTEIN"/>
    <property type="match status" value="1"/>
</dbReference>
<evidence type="ECO:0000256" key="3">
    <source>
        <dbReference type="ARBA" id="ARBA00022771"/>
    </source>
</evidence>
<evidence type="ECO:0000256" key="2">
    <source>
        <dbReference type="ARBA" id="ARBA00022737"/>
    </source>
</evidence>
<feature type="domain" description="Phorbol-ester/DAG-type" evidence="5">
    <location>
        <begin position="599"/>
        <end position="646"/>
    </location>
</feature>
<dbReference type="SMART" id="SM00109">
    <property type="entry name" value="C1"/>
    <property type="match status" value="6"/>
</dbReference>
<sequence length="1034" mass="119557">MYYYCSICDFAIDLICVKKEVKKEIGDSKIHEHLLSLVPEMVSFTCHLCQVLDDRFPFVCNLCDLSFHQYCAESISEINYSCHPQHPLKRYTRVPSRTCGKCCLCGNKLHNVFYHCSVCNFSVDINCVKNPPPFSLLHPKAHEHPIILMPQRSFLCNACGMDDDPNPYVCPQCNFMIHRNCVDKPQVIKISHHDHRIYYNHYLDSDDWECGVCQKEMKWTCGAYSCLKCQDFAVHLRCATKFGIWDGIELEGISETNIELKSYEVVEEGLIKHSGHQNHVLKLKEESDGDDEGIVCEACVYPVFCGPFYSCTGCDNYILHQKCAHLPKKKIDSFYKMEITLFPCDKMETILGLCEVCQHFFQGFRYTTKDDITLDMRCGSISEPFFHESHPHHPLYIDFTGNKTCKACGDEATFILSCQECGYFLDIKCPFLPNKVKHKYDKNHFLFLCYGKDTSDQYLCEICEEELNSEKWFYRCDECCITFHIKCTLGDLISLKQMVDAEPIKLEVIRNIHMTRDKNKTVSIDMVLEDAIEIKKEIGDSKIHEHPLSLVPEMVSFTCHLCQVLDDRFPFVCNLCDLSFHQDCAESISEINYSCHPQHPLKRFTRVPNRTGENCCLCSNKLHNVFYHCSVCNFSVDINCVKNPPPFSLLQPKAHEHPIILMPQRSFVCNACGMDDDPNPYVCPQCNFMIHRNCVDKPQVIKINHHDHRIYYNHYLDSDDWECGVCQKEIKWTCGAYSCPKCQDFAVHLRCATKFGIWDGIELEGISETIIELKSYEVVEEGLIKHSSHQNHVLKLNEESDADVEGIVCEACVYPVFCGPFYSCTECDNYILHQKCAHLPKKKIDSFYKMDITLFPCDKMETILGLCEVCQHFFQGFRYITKDDITLDMRCGSISEPFFHESHPHHPLYIDFTGNKTCKGCGDEATFILSCQECGYFLDIKCPFLPNKVKHKYDKNHFLFLCYGKNPSDQYLCEICEEELNSEKWFYRCDECCITFHIKCTLGDLISLKQIVDAEPIKLEVIRNIHMTSSSNKP</sequence>
<keyword evidence="3" id="KW-0863">Zinc-finger</keyword>
<evidence type="ECO:0000259" key="5">
    <source>
        <dbReference type="SMART" id="SM00109"/>
    </source>
</evidence>
<gene>
    <name evidence="6" type="ORF">F2Q70_00035411</name>
</gene>
<dbReference type="EMBL" id="QGKY02000246">
    <property type="protein sequence ID" value="KAF2585125.1"/>
    <property type="molecule type" value="Genomic_DNA"/>
</dbReference>
<evidence type="ECO:0000313" key="6">
    <source>
        <dbReference type="EMBL" id="KAF2585125.1"/>
    </source>
</evidence>
<keyword evidence="4" id="KW-0862">Zinc</keyword>
<proteinExistence type="predicted"/>
<accession>A0A8S9JSF4</accession>
<dbReference type="SUPFAM" id="SSF57889">
    <property type="entry name" value="Cysteine-rich domain"/>
    <property type="match status" value="8"/>
</dbReference>
<dbReference type="PANTHER" id="PTHR32410">
    <property type="entry name" value="CYSTEINE/HISTIDINE-RICH C1 DOMAIN FAMILY PROTEIN"/>
    <property type="match status" value="1"/>
</dbReference>
<feature type="domain" description="Phorbol-ester/DAG-type" evidence="5">
    <location>
        <begin position="31"/>
        <end position="82"/>
    </location>
</feature>
<dbReference type="InterPro" id="IPR053192">
    <property type="entry name" value="Vacuole_Formation_Reg"/>
</dbReference>
<keyword evidence="1" id="KW-0479">Metal-binding</keyword>
<reference evidence="6" key="1">
    <citation type="submission" date="2019-12" db="EMBL/GenBank/DDBJ databases">
        <title>Genome sequencing and annotation of Brassica cretica.</title>
        <authorList>
            <person name="Studholme D.J."/>
            <person name="Sarris P.F."/>
        </authorList>
    </citation>
    <scope>NUCLEOTIDE SEQUENCE</scope>
    <source>
        <strain evidence="6">PFS-102/07</strain>
        <tissue evidence="6">Leaf</tissue>
    </source>
</reference>
<dbReference type="InterPro" id="IPR046349">
    <property type="entry name" value="C1-like_sf"/>
</dbReference>